<feature type="region of interest" description="Disordered" evidence="2">
    <location>
        <begin position="61"/>
        <end position="106"/>
    </location>
</feature>
<evidence type="ECO:0000256" key="1">
    <source>
        <dbReference type="ARBA" id="ARBA00022801"/>
    </source>
</evidence>
<dbReference type="InterPro" id="IPR003736">
    <property type="entry name" value="PAAI_dom"/>
</dbReference>
<sequence>MREGRRARRGGERGGLSIPNDRPQPFALLTPMDAALALYYKDNVIGGPGAFVIPTRHFVDRRGDPEQADPRDRRPRPAAELARRPSSRSGRAGHASEKGRGSVDRPQLTAEEFEALATQGVPYVGQLGCRVERFEPGRVDVRLPCNELILRPGGTVCGPAMMGLADITLYGVVLSLIGRVELAVTTDLDVHFLAKPRPGDLIGHGRILRLGRVLAVGEVTITSAANEGEAVAHAVGTYAIPAPRR</sequence>
<evidence type="ECO:0000259" key="3">
    <source>
        <dbReference type="Pfam" id="PF03061"/>
    </source>
</evidence>
<gene>
    <name evidence="4" type="ORF">U1T56_16050</name>
</gene>
<dbReference type="InterPro" id="IPR029069">
    <property type="entry name" value="HotDog_dom_sf"/>
</dbReference>
<keyword evidence="5" id="KW-1185">Reference proteome</keyword>
<evidence type="ECO:0000313" key="5">
    <source>
        <dbReference type="Proteomes" id="UP001375743"/>
    </source>
</evidence>
<dbReference type="SUPFAM" id="SSF54637">
    <property type="entry name" value="Thioesterase/thiol ester dehydrase-isomerase"/>
    <property type="match status" value="1"/>
</dbReference>
<dbReference type="InterPro" id="IPR006683">
    <property type="entry name" value="Thioestr_dom"/>
</dbReference>
<evidence type="ECO:0000256" key="2">
    <source>
        <dbReference type="SAM" id="MobiDB-lite"/>
    </source>
</evidence>
<feature type="compositionally biased region" description="Basic and acidic residues" evidence="2">
    <location>
        <begin position="61"/>
        <end position="83"/>
    </location>
</feature>
<dbReference type="RefSeq" id="WP_418160521.1">
    <property type="nucleotide sequence ID" value="NZ_JBBLZC010000017.1"/>
</dbReference>
<dbReference type="NCBIfam" id="TIGR00369">
    <property type="entry name" value="unchar_dom_1"/>
    <property type="match status" value="1"/>
</dbReference>
<accession>A0ABU8XUB9</accession>
<dbReference type="Proteomes" id="UP001375743">
    <property type="component" value="Unassembled WGS sequence"/>
</dbReference>
<protein>
    <submittedName>
        <fullName evidence="4">Hotdog fold thioesterase</fullName>
    </submittedName>
</protein>
<evidence type="ECO:0000313" key="4">
    <source>
        <dbReference type="EMBL" id="MEK0084669.1"/>
    </source>
</evidence>
<reference evidence="4 5" key="1">
    <citation type="submission" date="2024-01" db="EMBL/GenBank/DDBJ databases">
        <title>Multi-omics insights into the function and evolution of sodium benzoate biodegradation pathways in Benzoatithermus flavus gen. nov., sp. nov. from hot spring.</title>
        <authorList>
            <person name="Hu C.-J."/>
            <person name="Li W.-J."/>
        </authorList>
    </citation>
    <scope>NUCLEOTIDE SEQUENCE [LARGE SCALE GENOMIC DNA]</scope>
    <source>
        <strain evidence="4 5">SYSU G07066</strain>
    </source>
</reference>
<dbReference type="CDD" id="cd03443">
    <property type="entry name" value="PaaI_thioesterase"/>
    <property type="match status" value="1"/>
</dbReference>
<dbReference type="Pfam" id="PF03061">
    <property type="entry name" value="4HBT"/>
    <property type="match status" value="1"/>
</dbReference>
<proteinExistence type="predicted"/>
<feature type="domain" description="Thioesterase" evidence="3">
    <location>
        <begin position="153"/>
        <end position="224"/>
    </location>
</feature>
<keyword evidence="1" id="KW-0378">Hydrolase</keyword>
<organism evidence="4 5">
    <name type="scientific">Benzoatithermus flavus</name>
    <dbReference type="NCBI Taxonomy" id="3108223"/>
    <lineage>
        <taxon>Bacteria</taxon>
        <taxon>Pseudomonadati</taxon>
        <taxon>Pseudomonadota</taxon>
        <taxon>Alphaproteobacteria</taxon>
        <taxon>Geminicoccales</taxon>
        <taxon>Geminicoccaceae</taxon>
        <taxon>Benzoatithermus</taxon>
    </lineage>
</organism>
<feature type="compositionally biased region" description="Basic and acidic residues" evidence="2">
    <location>
        <begin position="1"/>
        <end position="12"/>
    </location>
</feature>
<feature type="compositionally biased region" description="Basic and acidic residues" evidence="2">
    <location>
        <begin position="94"/>
        <end position="103"/>
    </location>
</feature>
<name>A0ABU8XUB9_9PROT</name>
<comment type="caution">
    <text evidence="4">The sequence shown here is derived from an EMBL/GenBank/DDBJ whole genome shotgun (WGS) entry which is preliminary data.</text>
</comment>
<dbReference type="EMBL" id="JBBLZC010000017">
    <property type="protein sequence ID" value="MEK0084669.1"/>
    <property type="molecule type" value="Genomic_DNA"/>
</dbReference>
<feature type="region of interest" description="Disordered" evidence="2">
    <location>
        <begin position="1"/>
        <end position="25"/>
    </location>
</feature>
<dbReference type="Gene3D" id="3.10.129.10">
    <property type="entry name" value="Hotdog Thioesterase"/>
    <property type="match status" value="1"/>
</dbReference>